<name>A0A369IFF7_9BACT</name>
<protein>
    <submittedName>
        <fullName evidence="1">DUF4238 domain-containing protein</fullName>
    </submittedName>
</protein>
<dbReference type="Pfam" id="PF14022">
    <property type="entry name" value="DUF4238"/>
    <property type="match status" value="1"/>
</dbReference>
<dbReference type="InterPro" id="IPR025332">
    <property type="entry name" value="DUF4238"/>
</dbReference>
<reference evidence="1 2" key="1">
    <citation type="submission" date="2018-07" db="EMBL/GenBank/DDBJ databases">
        <title>Genome analysis of Runella aurantiaca.</title>
        <authorList>
            <person name="Yang X."/>
        </authorList>
    </citation>
    <scope>NUCLEOTIDE SEQUENCE [LARGE SCALE GENOMIC DNA]</scope>
    <source>
        <strain evidence="1 2">YX9</strain>
    </source>
</reference>
<gene>
    <name evidence="1" type="ORF">DVG78_01635</name>
</gene>
<organism evidence="1 2">
    <name type="scientific">Runella aurantiaca</name>
    <dbReference type="NCBI Taxonomy" id="2282308"/>
    <lineage>
        <taxon>Bacteria</taxon>
        <taxon>Pseudomonadati</taxon>
        <taxon>Bacteroidota</taxon>
        <taxon>Cytophagia</taxon>
        <taxon>Cytophagales</taxon>
        <taxon>Spirosomataceae</taxon>
        <taxon>Runella</taxon>
    </lineage>
</organism>
<accession>A0A369IFF7</accession>
<dbReference type="Proteomes" id="UP000253141">
    <property type="component" value="Unassembled WGS sequence"/>
</dbReference>
<dbReference type="EMBL" id="QPIW01000001">
    <property type="protein sequence ID" value="RDB07782.1"/>
    <property type="molecule type" value="Genomic_DNA"/>
</dbReference>
<dbReference type="OrthoDB" id="669645at2"/>
<dbReference type="AlphaFoldDB" id="A0A369IFF7"/>
<comment type="caution">
    <text evidence="1">The sequence shown here is derived from an EMBL/GenBank/DDBJ whole genome shotgun (WGS) entry which is preliminary data.</text>
</comment>
<evidence type="ECO:0000313" key="1">
    <source>
        <dbReference type="EMBL" id="RDB07782.1"/>
    </source>
</evidence>
<keyword evidence="2" id="KW-1185">Reference proteome</keyword>
<evidence type="ECO:0000313" key="2">
    <source>
        <dbReference type="Proteomes" id="UP000253141"/>
    </source>
</evidence>
<sequence length="383" mass="44524">MNSLNYNTLHAREHTKKNQHFISKFQLRNFSFQDNEKQIGLYNLKSSLFYPTATLDDQGYKKFFYGRDGKIEDELASIEGYFADLIKEIITTKSAPKKDSPMHLILLAFVGISHLRNPVAIEGNKKMVDSIRNHFSENFPTTDIERSMPKFSQEDEIELTFSNLFDIIVSISDLDCKVLINNTNTPFIFSDFPVIRYNMFLELKKWPSYRDGYSIAGLQIFVPLSSKISIVLFDPKIYKVGFKNRLNLEIDNYKCIDKLNELQVLNSFENVYFNHEVSKKYITNLVEGCKKYQKPNQIILDTGYLYNEDTKTRYANPKDAGLLISKSTYLETKLEINGIKIHSGASNINILNNKILIRKNSNAFIRDKYQQSKVLKIYHKDEK</sequence>
<proteinExistence type="predicted"/>